<evidence type="ECO:0000313" key="4">
    <source>
        <dbReference type="EMBL" id="VEU39818.1"/>
    </source>
</evidence>
<feature type="compositionally biased region" description="Polar residues" evidence="1">
    <location>
        <begin position="347"/>
        <end position="357"/>
    </location>
</feature>
<feature type="transmembrane region" description="Helical" evidence="2">
    <location>
        <begin position="142"/>
        <end position="163"/>
    </location>
</feature>
<feature type="transmembrane region" description="Helical" evidence="2">
    <location>
        <begin position="200"/>
        <end position="223"/>
    </location>
</feature>
<evidence type="ECO:0000256" key="1">
    <source>
        <dbReference type="SAM" id="MobiDB-lite"/>
    </source>
</evidence>
<evidence type="ECO:0000256" key="3">
    <source>
        <dbReference type="SAM" id="SignalP"/>
    </source>
</evidence>
<feature type="compositionally biased region" description="Basic and acidic residues" evidence="1">
    <location>
        <begin position="298"/>
        <end position="308"/>
    </location>
</feature>
<evidence type="ECO:0000313" key="5">
    <source>
        <dbReference type="Proteomes" id="UP000291116"/>
    </source>
</evidence>
<proteinExistence type="predicted"/>
<gene>
    <name evidence="4" type="ORF">PSNMU_V1.4_AUG-EV-PASAV3_0066940</name>
</gene>
<protein>
    <recommendedName>
        <fullName evidence="6">Transmembrane protein</fullName>
    </recommendedName>
</protein>
<feature type="region of interest" description="Disordered" evidence="1">
    <location>
        <begin position="292"/>
        <end position="395"/>
    </location>
</feature>
<dbReference type="AlphaFoldDB" id="A0A448ZCQ4"/>
<evidence type="ECO:0008006" key="6">
    <source>
        <dbReference type="Google" id="ProtNLM"/>
    </source>
</evidence>
<accession>A0A448ZCQ4</accession>
<feature type="signal peptide" evidence="3">
    <location>
        <begin position="1"/>
        <end position="37"/>
    </location>
</feature>
<sequence length="395" mass="44897">MRLAAASCSRRNASQRRFCRCLLVFLFALVAPDSFSGFLPMPFSTTASPSNGRLFGLVPAASAWEWTDYIAGGENSGGANTLTDSEISDLRVRDIKRRLARSHGYAADELARMLDKKDLMAALSREETKVRKKHRGQQQRKLFWRGLFVALLCVVAVVGWPLWVQLSEVMAVNWQVYYDRKRHEISQCVEFRSVKGSFGVLLLGVLDGIRFWLSMTVLLSWVLPSESPYRRYMFPIPSLPIRPGQFMGDKIANGPMGRYGINAAPMAITWSMGFVRSKIEYWTGKALSASAKRRRKEARSAETSEERKARKAAKKAAKREAAEERERKQQEAWKAEMERRKEMAQKASEQLYGNGNRQPAKEEPETENEPPTSNGDYDDAKREFESDMDDINDLD</sequence>
<evidence type="ECO:0000256" key="2">
    <source>
        <dbReference type="SAM" id="Phobius"/>
    </source>
</evidence>
<dbReference type="EMBL" id="CAACVS010000236">
    <property type="protein sequence ID" value="VEU39818.1"/>
    <property type="molecule type" value="Genomic_DNA"/>
</dbReference>
<dbReference type="OrthoDB" id="46989at2759"/>
<keyword evidence="2" id="KW-0812">Transmembrane</keyword>
<name>A0A448ZCQ4_9STRA</name>
<keyword evidence="3" id="KW-0732">Signal</keyword>
<keyword evidence="2" id="KW-0472">Membrane</keyword>
<organism evidence="4 5">
    <name type="scientific">Pseudo-nitzschia multistriata</name>
    <dbReference type="NCBI Taxonomy" id="183589"/>
    <lineage>
        <taxon>Eukaryota</taxon>
        <taxon>Sar</taxon>
        <taxon>Stramenopiles</taxon>
        <taxon>Ochrophyta</taxon>
        <taxon>Bacillariophyta</taxon>
        <taxon>Bacillariophyceae</taxon>
        <taxon>Bacillariophycidae</taxon>
        <taxon>Bacillariales</taxon>
        <taxon>Bacillariaceae</taxon>
        <taxon>Pseudo-nitzschia</taxon>
    </lineage>
</organism>
<feature type="compositionally biased region" description="Acidic residues" evidence="1">
    <location>
        <begin position="386"/>
        <end position="395"/>
    </location>
</feature>
<keyword evidence="2" id="KW-1133">Transmembrane helix</keyword>
<feature type="compositionally biased region" description="Basic and acidic residues" evidence="1">
    <location>
        <begin position="318"/>
        <end position="344"/>
    </location>
</feature>
<keyword evidence="5" id="KW-1185">Reference proteome</keyword>
<feature type="chain" id="PRO_5019320904" description="Transmembrane protein" evidence="3">
    <location>
        <begin position="38"/>
        <end position="395"/>
    </location>
</feature>
<reference evidence="4 5" key="1">
    <citation type="submission" date="2019-01" db="EMBL/GenBank/DDBJ databases">
        <authorList>
            <person name="Ferrante I. M."/>
        </authorList>
    </citation>
    <scope>NUCLEOTIDE SEQUENCE [LARGE SCALE GENOMIC DNA]</scope>
    <source>
        <strain evidence="4 5">B856</strain>
    </source>
</reference>
<dbReference type="Proteomes" id="UP000291116">
    <property type="component" value="Unassembled WGS sequence"/>
</dbReference>